<dbReference type="InterPro" id="IPR029057">
    <property type="entry name" value="PRTase-like"/>
</dbReference>
<dbReference type="SUPFAM" id="SSF53271">
    <property type="entry name" value="PRTase-like"/>
    <property type="match status" value="1"/>
</dbReference>
<dbReference type="Pfam" id="PF00156">
    <property type="entry name" value="Pribosyltran"/>
    <property type="match status" value="1"/>
</dbReference>
<dbReference type="CDD" id="cd06223">
    <property type="entry name" value="PRTases_typeI"/>
    <property type="match status" value="1"/>
</dbReference>
<sequence>MDKKLFKNREDALEKLSKILPLNQMNEEPWIIIAVSASAVPIAFGLSKKLNIKFKDKQTFDFMFTHKINTPNNDECELAIITETKDIIIHKELMESFEIELDDIYAQANETYDKNIQQYIKQYRDGKPLVDMKNKNVLLVDEGLNTSLTMMACIKSAISCGVKSVAVAVPVLPKLTIIDIELITDDIYFVKAPAHFVTIDFYYDKLPDVDLELIKNITKEDIQCQ</sequence>
<dbReference type="Gene3D" id="3.40.50.2020">
    <property type="match status" value="1"/>
</dbReference>
<organism evidence="2">
    <name type="scientific">hydrothermal vent metagenome</name>
    <dbReference type="NCBI Taxonomy" id="652676"/>
    <lineage>
        <taxon>unclassified sequences</taxon>
        <taxon>metagenomes</taxon>
        <taxon>ecological metagenomes</taxon>
    </lineage>
</organism>
<feature type="domain" description="Phosphoribosyltransferase" evidence="1">
    <location>
        <begin position="8"/>
        <end position="171"/>
    </location>
</feature>
<dbReference type="InterPro" id="IPR000836">
    <property type="entry name" value="PRTase_dom"/>
</dbReference>
<proteinExistence type="predicted"/>
<dbReference type="EMBL" id="UOYO01000020">
    <property type="protein sequence ID" value="VAY87028.1"/>
    <property type="molecule type" value="Genomic_DNA"/>
</dbReference>
<protein>
    <recommendedName>
        <fullName evidence="1">Phosphoribosyltransferase domain-containing protein</fullName>
    </recommendedName>
</protein>
<dbReference type="Gene3D" id="3.30.1310.20">
    <property type="entry name" value="PRTase-like"/>
    <property type="match status" value="1"/>
</dbReference>
<dbReference type="AlphaFoldDB" id="A0A3B1EA48"/>
<reference evidence="2" key="1">
    <citation type="submission" date="2018-10" db="EMBL/GenBank/DDBJ databases">
        <authorList>
            <person name="Aoki K."/>
        </authorList>
    </citation>
    <scope>NUCLEOTIDE SEQUENCE</scope>
</reference>
<accession>A0A3B1EA48</accession>
<evidence type="ECO:0000259" key="1">
    <source>
        <dbReference type="Pfam" id="PF00156"/>
    </source>
</evidence>
<evidence type="ECO:0000313" key="2">
    <source>
        <dbReference type="EMBL" id="VAY87028.1"/>
    </source>
</evidence>
<name>A0A3B1EA48_9ZZZZ</name>
<gene>
    <name evidence="2" type="ORF">MNB_ARC-1_615</name>
</gene>